<keyword evidence="5" id="KW-0342">GTP-binding</keyword>
<keyword evidence="1 8" id="KW-0436">Ligase</keyword>
<evidence type="ECO:0000256" key="3">
    <source>
        <dbReference type="ARBA" id="ARBA00022741"/>
    </source>
</evidence>
<evidence type="ECO:0000256" key="5">
    <source>
        <dbReference type="ARBA" id="ARBA00023134"/>
    </source>
</evidence>
<evidence type="ECO:0000313" key="10">
    <source>
        <dbReference type="Proteomes" id="UP001174932"/>
    </source>
</evidence>
<reference evidence="9" key="1">
    <citation type="journal article" date="2015" name="Int. J. Syst. Evol. Microbiol.">
        <title>Rhizobium alvei sp. nov., isolated from a freshwater river.</title>
        <authorList>
            <person name="Sheu S.Y."/>
            <person name="Huang H.W."/>
            <person name="Young C.C."/>
            <person name="Chen W.M."/>
        </authorList>
    </citation>
    <scope>NUCLEOTIDE SEQUENCE</scope>
    <source>
        <strain evidence="9">TNR-22</strain>
    </source>
</reference>
<protein>
    <recommendedName>
        <fullName evidence="8">tRNA-splicing ligase RtcB</fullName>
        <ecNumber evidence="8">6.5.1.-</ecNumber>
    </recommendedName>
</protein>
<organism evidence="9 10">
    <name type="scientific">Rhizobium alvei</name>
    <dbReference type="NCBI Taxonomy" id="1132659"/>
    <lineage>
        <taxon>Bacteria</taxon>
        <taxon>Pseudomonadati</taxon>
        <taxon>Pseudomonadota</taxon>
        <taxon>Alphaproteobacteria</taxon>
        <taxon>Hyphomicrobiales</taxon>
        <taxon>Rhizobiaceae</taxon>
        <taxon>Rhizobium/Agrobacterium group</taxon>
        <taxon>Rhizobium</taxon>
    </lineage>
</organism>
<dbReference type="Pfam" id="PF01139">
    <property type="entry name" value="RtcB"/>
    <property type="match status" value="1"/>
</dbReference>
<dbReference type="InterPro" id="IPR036025">
    <property type="entry name" value="RtcB-like_sf"/>
</dbReference>
<evidence type="ECO:0000256" key="4">
    <source>
        <dbReference type="ARBA" id="ARBA00022800"/>
    </source>
</evidence>
<dbReference type="PANTHER" id="PTHR11118">
    <property type="entry name" value="RNA-SPLICING LIGASE RTCB HOMOLOG"/>
    <property type="match status" value="1"/>
</dbReference>
<keyword evidence="10" id="KW-1185">Reference proteome</keyword>
<dbReference type="Proteomes" id="UP001174932">
    <property type="component" value="Unassembled WGS sequence"/>
</dbReference>
<keyword evidence="4" id="KW-0692">RNA repair</keyword>
<dbReference type="EMBL" id="JAUOZU010000014">
    <property type="protein sequence ID" value="MDO6965996.1"/>
    <property type="molecule type" value="Genomic_DNA"/>
</dbReference>
<comment type="similarity">
    <text evidence="8">Belongs to the RtcB family.</text>
</comment>
<evidence type="ECO:0000313" key="9">
    <source>
        <dbReference type="EMBL" id="MDO6965996.1"/>
    </source>
</evidence>
<evidence type="ECO:0000256" key="6">
    <source>
        <dbReference type="ARBA" id="ARBA00023211"/>
    </source>
</evidence>
<keyword evidence="2 8" id="KW-0479">Metal-binding</keyword>
<dbReference type="RefSeq" id="WP_304377923.1">
    <property type="nucleotide sequence ID" value="NZ_JAUOZU010000014.1"/>
</dbReference>
<dbReference type="InterPro" id="IPR001233">
    <property type="entry name" value="RtcB"/>
</dbReference>
<dbReference type="PANTHER" id="PTHR11118:SF1">
    <property type="entry name" value="RNA-SPLICING LIGASE RTCB HOMOLOG"/>
    <property type="match status" value="1"/>
</dbReference>
<evidence type="ECO:0000256" key="1">
    <source>
        <dbReference type="ARBA" id="ARBA00022598"/>
    </source>
</evidence>
<dbReference type="Gene3D" id="3.90.1860.10">
    <property type="entry name" value="tRNA-splicing ligase RtcB"/>
    <property type="match status" value="1"/>
</dbReference>
<evidence type="ECO:0000256" key="2">
    <source>
        <dbReference type="ARBA" id="ARBA00022723"/>
    </source>
</evidence>
<gene>
    <name evidence="8" type="primary">rtcB</name>
    <name evidence="9" type="ORF">Q4481_18710</name>
</gene>
<dbReference type="SUPFAM" id="SSF103365">
    <property type="entry name" value="Hypothetical protein PH1602"/>
    <property type="match status" value="1"/>
</dbReference>
<evidence type="ECO:0000256" key="8">
    <source>
        <dbReference type="RuleBase" id="RU371113"/>
    </source>
</evidence>
<comment type="caution">
    <text evidence="9">The sequence shown here is derived from an EMBL/GenBank/DDBJ whole genome shotgun (WGS) entry which is preliminary data.</text>
</comment>
<name>A0ABT8YQT1_9HYPH</name>
<sequence>MTNKPSILCSSDVAGHSVRSVVARDEPERHFAHALLDLASALPTPDALAKDDATIKAIVTTPDFHPGKPVPVGVVADVEGAVLPHLIGSDIGCGMRMLVLHGITEEDLKDPQLDHQLRHLFFQGGRDVALTGYDRYAILRDGLPGLLDRLGHDRTGLLSKLDLDQAWADLERQSDHGVFACDDIDPDFADYTQIDDRHRRDAILGTIGGGNHFVEFGCVDQVADGAFARAAGLKSGSVVVVVHSGSLDFGQRIGTATKERMRTSSKVRLDWRIVSKDRQPALYRRFMNGHANAANAAFANRFLLGLTAVEAVSRILGRQIDHHLVYDAPHNTVWEDGEVVRHRKGACPAKGADAMSAGPYSWLGEPVILPGSMGDGTWLLRGCGSGDLLSSSAHGAGRRLSRQEARSNAMIGGGLRVIGPVDPLSPALHGRRDIAAEIRARLNEEAPDAYKPIDSVVEPMVEAGMVAKVAKIRPLLTVKG</sequence>
<reference evidence="9" key="2">
    <citation type="submission" date="2023-07" db="EMBL/GenBank/DDBJ databases">
        <authorList>
            <person name="Shen H."/>
        </authorList>
    </citation>
    <scope>NUCLEOTIDE SEQUENCE</scope>
    <source>
        <strain evidence="9">TNR-22</strain>
    </source>
</reference>
<comment type="catalytic activity">
    <reaction evidence="7">
        <text>a 3'-end 3'-phospho-ribonucleotide-RNA + a 5'-end dephospho-ribonucleoside-RNA + GTP = a ribonucleotidyl-ribonucleotide-RNA + GMP + diphosphate</text>
        <dbReference type="Rhea" id="RHEA:68076"/>
        <dbReference type="Rhea" id="RHEA-COMP:10463"/>
        <dbReference type="Rhea" id="RHEA-COMP:13936"/>
        <dbReference type="Rhea" id="RHEA-COMP:17355"/>
        <dbReference type="ChEBI" id="CHEBI:33019"/>
        <dbReference type="ChEBI" id="CHEBI:37565"/>
        <dbReference type="ChEBI" id="CHEBI:58115"/>
        <dbReference type="ChEBI" id="CHEBI:83062"/>
        <dbReference type="ChEBI" id="CHEBI:138284"/>
        <dbReference type="ChEBI" id="CHEBI:173118"/>
        <dbReference type="EC" id="6.5.1.8"/>
    </reaction>
</comment>
<comment type="subunit">
    <text evidence="8">Monomer.</text>
</comment>
<keyword evidence="6 8" id="KW-0464">Manganese</keyword>
<evidence type="ECO:0000256" key="7">
    <source>
        <dbReference type="ARBA" id="ARBA00047746"/>
    </source>
</evidence>
<dbReference type="EC" id="6.5.1.-" evidence="8"/>
<keyword evidence="3" id="KW-0547">Nucleotide-binding</keyword>
<proteinExistence type="inferred from homology"/>
<comment type="cofactor">
    <cofactor evidence="8">
        <name>Mn(2+)</name>
        <dbReference type="ChEBI" id="CHEBI:29035"/>
    </cofactor>
    <text evidence="8">Binds 2 manganese ions per subunit.</text>
</comment>
<accession>A0ABT8YQT1</accession>